<dbReference type="PROSITE" id="PS50222">
    <property type="entry name" value="EF_HAND_2"/>
    <property type="match status" value="1"/>
</dbReference>
<name>A0A3A4R3I2_9BACT</name>
<dbReference type="InterPro" id="IPR002048">
    <property type="entry name" value="EF_hand_dom"/>
</dbReference>
<protein>
    <submittedName>
        <fullName evidence="2">EF-hand domain-containing protein</fullName>
    </submittedName>
</protein>
<dbReference type="PROSITE" id="PS00018">
    <property type="entry name" value="EF_HAND_1"/>
    <property type="match status" value="1"/>
</dbReference>
<dbReference type="Proteomes" id="UP000266426">
    <property type="component" value="Unassembled WGS sequence"/>
</dbReference>
<dbReference type="SUPFAM" id="SSF47473">
    <property type="entry name" value="EF-hand"/>
    <property type="match status" value="1"/>
</dbReference>
<gene>
    <name evidence="2" type="ORF">C4541_13590</name>
</gene>
<organism evidence="2 3">
    <name type="scientific">Candidatus Auribacter fodinae</name>
    <dbReference type="NCBI Taxonomy" id="2093366"/>
    <lineage>
        <taxon>Bacteria</taxon>
        <taxon>Pseudomonadati</taxon>
        <taxon>Candidatus Auribacterota</taxon>
        <taxon>Candidatus Auribacteria</taxon>
        <taxon>Candidatus Auribacterales</taxon>
        <taxon>Candidatus Auribacteraceae</taxon>
        <taxon>Candidatus Auribacter</taxon>
    </lineage>
</organism>
<evidence type="ECO:0000259" key="1">
    <source>
        <dbReference type="PROSITE" id="PS50222"/>
    </source>
</evidence>
<reference evidence="2 3" key="1">
    <citation type="journal article" date="2017" name="ISME J.">
        <title>Energy and carbon metabolisms in a deep terrestrial subsurface fluid microbial community.</title>
        <authorList>
            <person name="Momper L."/>
            <person name="Jungbluth S.P."/>
            <person name="Lee M.D."/>
            <person name="Amend J.P."/>
        </authorList>
    </citation>
    <scope>NUCLEOTIDE SEQUENCE [LARGE SCALE GENOMIC DNA]</scope>
    <source>
        <strain evidence="2">SURF_26</strain>
    </source>
</reference>
<accession>A0A3A4R3I2</accession>
<dbReference type="GO" id="GO:0005509">
    <property type="term" value="F:calcium ion binding"/>
    <property type="evidence" value="ECO:0007669"/>
    <property type="project" value="InterPro"/>
</dbReference>
<dbReference type="InterPro" id="IPR018247">
    <property type="entry name" value="EF_Hand_1_Ca_BS"/>
</dbReference>
<evidence type="ECO:0000313" key="3">
    <source>
        <dbReference type="Proteomes" id="UP000266426"/>
    </source>
</evidence>
<dbReference type="EMBL" id="QZJZ01000105">
    <property type="protein sequence ID" value="RJP55935.1"/>
    <property type="molecule type" value="Genomic_DNA"/>
</dbReference>
<proteinExistence type="predicted"/>
<dbReference type="Gene3D" id="1.10.238.10">
    <property type="entry name" value="EF-hand"/>
    <property type="match status" value="1"/>
</dbReference>
<feature type="domain" description="EF-hand" evidence="1">
    <location>
        <begin position="58"/>
        <end position="93"/>
    </location>
</feature>
<evidence type="ECO:0000313" key="2">
    <source>
        <dbReference type="EMBL" id="RJP55935.1"/>
    </source>
</evidence>
<sequence length="99" mass="10734">MSFGFTEILGLAGSVSQFLANGSKQSAQTQTTQIDKNQFMSLFQEAMQKYGNSPTDAESLAKIPNLFALLDTNQDGMLSKSEFQVLQQALQGMSETTTA</sequence>
<dbReference type="AlphaFoldDB" id="A0A3A4R3I2"/>
<dbReference type="InterPro" id="IPR011992">
    <property type="entry name" value="EF-hand-dom_pair"/>
</dbReference>
<comment type="caution">
    <text evidence="2">The sequence shown here is derived from an EMBL/GenBank/DDBJ whole genome shotgun (WGS) entry which is preliminary data.</text>
</comment>